<feature type="domain" description="CHAD" evidence="1">
    <location>
        <begin position="18"/>
        <end position="297"/>
    </location>
</feature>
<organism evidence="2 3">
    <name type="scientific">Planctomicrobium piriforme</name>
    <dbReference type="NCBI Taxonomy" id="1576369"/>
    <lineage>
        <taxon>Bacteria</taxon>
        <taxon>Pseudomonadati</taxon>
        <taxon>Planctomycetota</taxon>
        <taxon>Planctomycetia</taxon>
        <taxon>Planctomycetales</taxon>
        <taxon>Planctomycetaceae</taxon>
        <taxon>Planctomicrobium</taxon>
    </lineage>
</organism>
<dbReference type="STRING" id="1576369.SAMN05421753_11279"/>
<name>A0A1I3KXY5_9PLAN</name>
<evidence type="ECO:0000313" key="2">
    <source>
        <dbReference type="EMBL" id="SFI77401.1"/>
    </source>
</evidence>
<evidence type="ECO:0000313" key="3">
    <source>
        <dbReference type="Proteomes" id="UP000199518"/>
    </source>
</evidence>
<dbReference type="SMART" id="SM00880">
    <property type="entry name" value="CHAD"/>
    <property type="match status" value="1"/>
</dbReference>
<reference evidence="3" key="1">
    <citation type="submission" date="2016-10" db="EMBL/GenBank/DDBJ databases">
        <authorList>
            <person name="Varghese N."/>
            <person name="Submissions S."/>
        </authorList>
    </citation>
    <scope>NUCLEOTIDE SEQUENCE [LARGE SCALE GENOMIC DNA]</scope>
    <source>
        <strain evidence="3">DSM 26348</strain>
    </source>
</reference>
<dbReference type="Pfam" id="PF05235">
    <property type="entry name" value="CHAD"/>
    <property type="match status" value="1"/>
</dbReference>
<accession>A0A1I3KXY5</accession>
<gene>
    <name evidence="2" type="ORF">SAMN05421753_11279</name>
</gene>
<dbReference type="EMBL" id="FOQD01000012">
    <property type="protein sequence ID" value="SFI77401.1"/>
    <property type="molecule type" value="Genomic_DNA"/>
</dbReference>
<dbReference type="AlphaFoldDB" id="A0A1I3KXY5"/>
<dbReference type="OrthoDB" id="250924at2"/>
<dbReference type="RefSeq" id="WP_092051835.1">
    <property type="nucleotide sequence ID" value="NZ_FOQD01000012.1"/>
</dbReference>
<dbReference type="InterPro" id="IPR007899">
    <property type="entry name" value="CHAD_dom"/>
</dbReference>
<dbReference type="PANTHER" id="PTHR39339:SF1">
    <property type="entry name" value="CHAD DOMAIN-CONTAINING PROTEIN"/>
    <property type="match status" value="1"/>
</dbReference>
<dbReference type="PROSITE" id="PS51708">
    <property type="entry name" value="CHAD"/>
    <property type="match status" value="1"/>
</dbReference>
<dbReference type="PANTHER" id="PTHR39339">
    <property type="entry name" value="SLR1444 PROTEIN"/>
    <property type="match status" value="1"/>
</dbReference>
<evidence type="ECO:0000259" key="1">
    <source>
        <dbReference type="PROSITE" id="PS51708"/>
    </source>
</evidence>
<dbReference type="InterPro" id="IPR038186">
    <property type="entry name" value="CHAD_dom_sf"/>
</dbReference>
<protein>
    <submittedName>
        <fullName evidence="2">CHAD domain-containing protein</fullName>
    </submittedName>
</protein>
<proteinExistence type="predicted"/>
<keyword evidence="3" id="KW-1185">Reference proteome</keyword>
<dbReference type="Gene3D" id="1.40.20.10">
    <property type="entry name" value="CHAD domain"/>
    <property type="match status" value="1"/>
</dbReference>
<dbReference type="Proteomes" id="UP000199518">
    <property type="component" value="Unassembled WGS sequence"/>
</dbReference>
<sequence length="308" mass="35355">MTMNASASSKWIDNVSVDDRPEAVAVVALRSRFKAVLRELPKAAKNTKGNSKAVHQLRVWTRRATAALRLYAEFLPEKDVAWLKKRLKRIRHAANDARDCDVLIEHLSGRRSSAHAEHWLQHVAAEREAAQHKIVEVYNDLIPNRKLKKRVDSLLKKLATPAQESKPETALFGLWSRQQLRPFVDDFFAAVPTDFNDESALHQFRIQGKHLRYAMELLVAAFPASFRTRLYPTIESLQDRLGKINDIRGLKARLQKKIEHAPDADSAAVSRQQLAKYEARQQQNLKSFQAWWTPKRAASLRQTFEKLL</sequence>